<keyword evidence="1" id="KW-0812">Transmembrane</keyword>
<keyword evidence="1" id="KW-0472">Membrane</keyword>
<evidence type="ECO:0000313" key="2">
    <source>
        <dbReference type="EMBL" id="MBA4635749.1"/>
    </source>
</evidence>
<keyword evidence="1" id="KW-1133">Transmembrane helix</keyword>
<feature type="transmembrane region" description="Helical" evidence="1">
    <location>
        <begin position="66"/>
        <end position="96"/>
    </location>
</feature>
<protein>
    <submittedName>
        <fullName evidence="2">Uncharacterized protein</fullName>
    </submittedName>
</protein>
<feature type="transmembrane region" description="Helical" evidence="1">
    <location>
        <begin position="33"/>
        <end position="54"/>
    </location>
</feature>
<evidence type="ECO:0000256" key="1">
    <source>
        <dbReference type="SAM" id="Phobius"/>
    </source>
</evidence>
<dbReference type="EMBL" id="GISG01096669">
    <property type="protein sequence ID" value="MBA4635749.1"/>
    <property type="molecule type" value="Transcribed_RNA"/>
</dbReference>
<dbReference type="AlphaFoldDB" id="A0A7C9DF49"/>
<proteinExistence type="predicted"/>
<feature type="transmembrane region" description="Helical" evidence="1">
    <location>
        <begin position="6"/>
        <end position="21"/>
    </location>
</feature>
<reference evidence="2" key="2">
    <citation type="submission" date="2020-07" db="EMBL/GenBank/DDBJ databases">
        <authorList>
            <person name="Vera ALvarez R."/>
            <person name="Arias-Moreno D.M."/>
            <person name="Jimenez-Jacinto V."/>
            <person name="Jimenez-Bremont J.F."/>
            <person name="Swaminathan K."/>
            <person name="Moose S.P."/>
            <person name="Guerrero-Gonzalez M.L."/>
            <person name="Marino-Ramirez L."/>
            <person name="Landsman D."/>
            <person name="Rodriguez-Kessler M."/>
            <person name="Delgado-Sanchez P."/>
        </authorList>
    </citation>
    <scope>NUCLEOTIDE SEQUENCE</scope>
    <source>
        <tissue evidence="2">Cladode</tissue>
    </source>
</reference>
<reference evidence="2" key="1">
    <citation type="journal article" date="2013" name="J. Plant Res.">
        <title>Effect of fungi and light on seed germination of three Opuntia species from semiarid lands of central Mexico.</title>
        <authorList>
            <person name="Delgado-Sanchez P."/>
            <person name="Jimenez-Bremont J.F."/>
            <person name="Guerrero-Gonzalez Mde L."/>
            <person name="Flores J."/>
        </authorList>
    </citation>
    <scope>NUCLEOTIDE SEQUENCE</scope>
    <source>
        <tissue evidence="2">Cladode</tissue>
    </source>
</reference>
<accession>A0A7C9DF49</accession>
<name>A0A7C9DF49_OPUST</name>
<organism evidence="2">
    <name type="scientific">Opuntia streptacantha</name>
    <name type="common">Prickly pear cactus</name>
    <name type="synonym">Opuntia cardona</name>
    <dbReference type="NCBI Taxonomy" id="393608"/>
    <lineage>
        <taxon>Eukaryota</taxon>
        <taxon>Viridiplantae</taxon>
        <taxon>Streptophyta</taxon>
        <taxon>Embryophyta</taxon>
        <taxon>Tracheophyta</taxon>
        <taxon>Spermatophyta</taxon>
        <taxon>Magnoliopsida</taxon>
        <taxon>eudicotyledons</taxon>
        <taxon>Gunneridae</taxon>
        <taxon>Pentapetalae</taxon>
        <taxon>Caryophyllales</taxon>
        <taxon>Cactineae</taxon>
        <taxon>Cactaceae</taxon>
        <taxon>Opuntioideae</taxon>
        <taxon>Opuntia</taxon>
    </lineage>
</organism>
<sequence>MWHPVIVHLLMSPLPLCLISLKTEVRLLYVGRILRVVLSAFYLCRSVLVFQLMLMRTLNCRLTGGIFGLGVTCLVVGDNVLSGISTSLSVLLLLLMGTSLKSWQWKLVLAIRSIPFGQQD</sequence>